<protein>
    <submittedName>
        <fullName evidence="2">Uncharacterized protein</fullName>
    </submittedName>
</protein>
<evidence type="ECO:0000313" key="2">
    <source>
        <dbReference type="EMBL" id="KAH7032338.1"/>
    </source>
</evidence>
<gene>
    <name evidence="2" type="ORF">B0J12DRAFT_302596</name>
</gene>
<keyword evidence="3" id="KW-1185">Reference proteome</keyword>
<evidence type="ECO:0000313" key="3">
    <source>
        <dbReference type="Proteomes" id="UP000774617"/>
    </source>
</evidence>
<dbReference type="Proteomes" id="UP000774617">
    <property type="component" value="Unassembled WGS sequence"/>
</dbReference>
<feature type="region of interest" description="Disordered" evidence="1">
    <location>
        <begin position="1"/>
        <end position="24"/>
    </location>
</feature>
<proteinExistence type="predicted"/>
<feature type="compositionally biased region" description="Low complexity" evidence="1">
    <location>
        <begin position="9"/>
        <end position="18"/>
    </location>
</feature>
<accession>A0ABQ8FXC1</accession>
<organism evidence="2 3">
    <name type="scientific">Macrophomina phaseolina</name>
    <dbReference type="NCBI Taxonomy" id="35725"/>
    <lineage>
        <taxon>Eukaryota</taxon>
        <taxon>Fungi</taxon>
        <taxon>Dikarya</taxon>
        <taxon>Ascomycota</taxon>
        <taxon>Pezizomycotina</taxon>
        <taxon>Dothideomycetes</taxon>
        <taxon>Dothideomycetes incertae sedis</taxon>
        <taxon>Botryosphaeriales</taxon>
        <taxon>Botryosphaeriaceae</taxon>
        <taxon>Macrophomina</taxon>
    </lineage>
</organism>
<dbReference type="EMBL" id="JAGTJR010000040">
    <property type="protein sequence ID" value="KAH7032338.1"/>
    <property type="molecule type" value="Genomic_DNA"/>
</dbReference>
<reference evidence="2 3" key="1">
    <citation type="journal article" date="2021" name="Nat. Commun.">
        <title>Genetic determinants of endophytism in the Arabidopsis root mycobiome.</title>
        <authorList>
            <person name="Mesny F."/>
            <person name="Miyauchi S."/>
            <person name="Thiergart T."/>
            <person name="Pickel B."/>
            <person name="Atanasova L."/>
            <person name="Karlsson M."/>
            <person name="Huettel B."/>
            <person name="Barry K.W."/>
            <person name="Haridas S."/>
            <person name="Chen C."/>
            <person name="Bauer D."/>
            <person name="Andreopoulos W."/>
            <person name="Pangilinan J."/>
            <person name="LaButti K."/>
            <person name="Riley R."/>
            <person name="Lipzen A."/>
            <person name="Clum A."/>
            <person name="Drula E."/>
            <person name="Henrissat B."/>
            <person name="Kohler A."/>
            <person name="Grigoriev I.V."/>
            <person name="Martin F.M."/>
            <person name="Hacquard S."/>
        </authorList>
    </citation>
    <scope>NUCLEOTIDE SEQUENCE [LARGE SCALE GENOMIC DNA]</scope>
    <source>
        <strain evidence="2 3">MPI-SDFR-AT-0080</strain>
    </source>
</reference>
<evidence type="ECO:0000256" key="1">
    <source>
        <dbReference type="SAM" id="MobiDB-lite"/>
    </source>
</evidence>
<comment type="caution">
    <text evidence="2">The sequence shown here is derived from an EMBL/GenBank/DDBJ whole genome shotgun (WGS) entry which is preliminary data.</text>
</comment>
<name>A0ABQ8FXC1_9PEZI</name>
<sequence>MDYVVQKRPSSSPESSPENGARCRGRPPCLKTSWYLSLLTTYTYSGLSAGQVHRGKHPRSRKRHEQRRFRICHRTGNPHPLSIRCGCKSQDSRAGECTSFDFAARRKQALIGLSARNDEVMLPAQPEVIKEGLVAVARDNSSGLVALQAWAARKPLQASFEEPALPFYEEAGDMGQQLYREPKKISGQGCLTSTSDKVDEPQRVLGSYAGLGLCICWR</sequence>